<feature type="domain" description="GP-PDE" evidence="14">
    <location>
        <begin position="197"/>
        <end position="469"/>
    </location>
</feature>
<dbReference type="AlphaFoldDB" id="A0AAE0WAR2"/>
<keyword evidence="4" id="KW-0378">Hydrolase</keyword>
<evidence type="ECO:0000256" key="6">
    <source>
        <dbReference type="ARBA" id="ARBA00023098"/>
    </source>
</evidence>
<dbReference type="GO" id="GO:0046475">
    <property type="term" value="P:glycerophospholipid catabolic process"/>
    <property type="evidence" value="ECO:0007669"/>
    <property type="project" value="TreeGrafter"/>
</dbReference>
<proteinExistence type="inferred from homology"/>
<dbReference type="PANTHER" id="PTHR42758:SF2">
    <property type="entry name" value="PHOSPHATIDYLGLYCEROL PHOSPHOLIPASE C"/>
    <property type="match status" value="1"/>
</dbReference>
<dbReference type="GO" id="GO:0008081">
    <property type="term" value="F:phosphoric diester hydrolase activity"/>
    <property type="evidence" value="ECO:0007669"/>
    <property type="project" value="InterPro"/>
</dbReference>
<evidence type="ECO:0000256" key="12">
    <source>
        <dbReference type="ARBA" id="ARBA00048947"/>
    </source>
</evidence>
<evidence type="ECO:0000256" key="9">
    <source>
        <dbReference type="ARBA" id="ARBA00047392"/>
    </source>
</evidence>
<evidence type="ECO:0000256" key="13">
    <source>
        <dbReference type="SAM" id="Phobius"/>
    </source>
</evidence>
<dbReference type="PANTHER" id="PTHR42758">
    <property type="entry name" value="PHOSPHATIDYLGLYCEROL PHOSPHOLIPASE C"/>
    <property type="match status" value="1"/>
</dbReference>
<comment type="catalytic activity">
    <reaction evidence="10">
        <text>N-hexadecanoyl-1-(9Z-octadecenoyl)-sn-glycero-3-phosphoethanolamine + H2O = N-hexadecanoylethanolamine + 1-(9Z-octadecenoyl)-sn-glycero-3-phosphate + H(+)</text>
        <dbReference type="Rhea" id="RHEA:53168"/>
        <dbReference type="ChEBI" id="CHEBI:15377"/>
        <dbReference type="ChEBI" id="CHEBI:15378"/>
        <dbReference type="ChEBI" id="CHEBI:71464"/>
        <dbReference type="ChEBI" id="CHEBI:74544"/>
        <dbReference type="ChEBI" id="CHEBI:85217"/>
    </reaction>
    <physiologicalReaction direction="left-to-right" evidence="10">
        <dbReference type="Rhea" id="RHEA:53169"/>
    </physiologicalReaction>
</comment>
<keyword evidence="16" id="KW-1185">Reference proteome</keyword>
<comment type="catalytic activity">
    <reaction evidence="11">
        <text>1-O-(1Z-octadecenyl)-sn-glycero-3-phospho-N-hexadecanoyl-ethanolamine + H2O = 1-O-(1Z-octadecenyl)-sn-glycero-3-phosphate + N-hexadecanoylethanolamine + H(+)</text>
        <dbReference type="Rhea" id="RHEA:53184"/>
        <dbReference type="ChEBI" id="CHEBI:15377"/>
        <dbReference type="ChEBI" id="CHEBI:15378"/>
        <dbReference type="ChEBI" id="CHEBI:71464"/>
        <dbReference type="ChEBI" id="CHEBI:137009"/>
        <dbReference type="ChEBI" id="CHEBI:137017"/>
    </reaction>
    <physiologicalReaction direction="left-to-right" evidence="11">
        <dbReference type="Rhea" id="RHEA:53185"/>
    </physiologicalReaction>
</comment>
<protein>
    <recommendedName>
        <fullName evidence="14">GP-PDE domain-containing protein</fullName>
    </recommendedName>
</protein>
<evidence type="ECO:0000256" key="1">
    <source>
        <dbReference type="ARBA" id="ARBA00004370"/>
    </source>
</evidence>
<comment type="catalytic activity">
    <reaction evidence="9">
        <text>N-(5Z,8Z,11Z,14Z-eicosatetraenoyl)-1-(9Z-octadecenoyl)-sn-glycero-3-phosphoethanolamine + H2O = N-(5Z,8Z,11Z,14Z-eicosatetraenoyl)-ethanolamine + 1-(9Z-octadecenoyl)-sn-glycero-3-phosphate + H(+)</text>
        <dbReference type="Rhea" id="RHEA:45544"/>
        <dbReference type="ChEBI" id="CHEBI:2700"/>
        <dbReference type="ChEBI" id="CHEBI:15377"/>
        <dbReference type="ChEBI" id="CHEBI:15378"/>
        <dbReference type="ChEBI" id="CHEBI:74544"/>
        <dbReference type="ChEBI" id="CHEBI:85223"/>
    </reaction>
    <physiologicalReaction direction="left-to-right" evidence="9">
        <dbReference type="Rhea" id="RHEA:45545"/>
    </physiologicalReaction>
</comment>
<name>A0AAE0WAR2_9BIVA</name>
<evidence type="ECO:0000256" key="11">
    <source>
        <dbReference type="ARBA" id="ARBA00048580"/>
    </source>
</evidence>
<evidence type="ECO:0000256" key="4">
    <source>
        <dbReference type="ARBA" id="ARBA00022801"/>
    </source>
</evidence>
<accession>A0AAE0WAR2</accession>
<evidence type="ECO:0000256" key="5">
    <source>
        <dbReference type="ARBA" id="ARBA00022989"/>
    </source>
</evidence>
<reference evidence="15" key="3">
    <citation type="submission" date="2023-05" db="EMBL/GenBank/DDBJ databases">
        <authorList>
            <person name="Smith C.H."/>
        </authorList>
    </citation>
    <scope>NUCLEOTIDE SEQUENCE</scope>
    <source>
        <strain evidence="15">CHS0354</strain>
        <tissue evidence="15">Mantle</tissue>
    </source>
</reference>
<comment type="catalytic activity">
    <reaction evidence="8">
        <text>1-O-hexadecyl-sn-glycero-3-phosphocholine + H2O = 1-O-hexadecyl-sn-glycero-3-phosphate + choline + H(+)</text>
        <dbReference type="Rhea" id="RHEA:41143"/>
        <dbReference type="ChEBI" id="CHEBI:15354"/>
        <dbReference type="ChEBI" id="CHEBI:15377"/>
        <dbReference type="ChEBI" id="CHEBI:15378"/>
        <dbReference type="ChEBI" id="CHEBI:64496"/>
        <dbReference type="ChEBI" id="CHEBI:77580"/>
    </reaction>
    <physiologicalReaction direction="left-to-right" evidence="8">
        <dbReference type="Rhea" id="RHEA:41144"/>
    </physiologicalReaction>
</comment>
<evidence type="ECO:0000313" key="15">
    <source>
        <dbReference type="EMBL" id="KAK3606540.1"/>
    </source>
</evidence>
<reference evidence="15" key="1">
    <citation type="journal article" date="2021" name="Genome Biol. Evol.">
        <title>A High-Quality Reference Genome for a Parasitic Bivalve with Doubly Uniparental Inheritance (Bivalvia: Unionida).</title>
        <authorList>
            <person name="Smith C.H."/>
        </authorList>
    </citation>
    <scope>NUCLEOTIDE SEQUENCE</scope>
    <source>
        <strain evidence="15">CHS0354</strain>
    </source>
</reference>
<evidence type="ECO:0000256" key="8">
    <source>
        <dbReference type="ARBA" id="ARBA00036083"/>
    </source>
</evidence>
<evidence type="ECO:0000313" key="16">
    <source>
        <dbReference type="Proteomes" id="UP001195483"/>
    </source>
</evidence>
<dbReference type="SUPFAM" id="SSF51695">
    <property type="entry name" value="PLC-like phosphodiesterases"/>
    <property type="match status" value="1"/>
</dbReference>
<dbReference type="GO" id="GO:0004622">
    <property type="term" value="F:phosphatidylcholine lysophospholipase activity"/>
    <property type="evidence" value="ECO:0007669"/>
    <property type="project" value="TreeGrafter"/>
</dbReference>
<dbReference type="Gene3D" id="3.20.20.190">
    <property type="entry name" value="Phosphatidylinositol (PI) phosphodiesterase"/>
    <property type="match status" value="1"/>
</dbReference>
<comment type="catalytic activity">
    <reaction evidence="12">
        <text>N,1-di-(9Z-octadecenoyl)-sn-glycero-3-phosphoethanolamine + H2O = N-(9Z-octadecenoyl) ethanolamine + 1-(9Z-octadecenoyl)-sn-glycero-3-phosphate + H(+)</text>
        <dbReference type="Rhea" id="RHEA:56460"/>
        <dbReference type="ChEBI" id="CHEBI:15377"/>
        <dbReference type="ChEBI" id="CHEBI:15378"/>
        <dbReference type="ChEBI" id="CHEBI:71466"/>
        <dbReference type="ChEBI" id="CHEBI:74544"/>
        <dbReference type="ChEBI" id="CHEBI:85222"/>
    </reaction>
    <physiologicalReaction direction="left-to-right" evidence="12">
        <dbReference type="Rhea" id="RHEA:56461"/>
    </physiologicalReaction>
</comment>
<organism evidence="15 16">
    <name type="scientific">Potamilus streckersoni</name>
    <dbReference type="NCBI Taxonomy" id="2493646"/>
    <lineage>
        <taxon>Eukaryota</taxon>
        <taxon>Metazoa</taxon>
        <taxon>Spiralia</taxon>
        <taxon>Lophotrochozoa</taxon>
        <taxon>Mollusca</taxon>
        <taxon>Bivalvia</taxon>
        <taxon>Autobranchia</taxon>
        <taxon>Heteroconchia</taxon>
        <taxon>Palaeoheterodonta</taxon>
        <taxon>Unionida</taxon>
        <taxon>Unionoidea</taxon>
        <taxon>Unionidae</taxon>
        <taxon>Ambleminae</taxon>
        <taxon>Lampsilini</taxon>
        <taxon>Potamilus</taxon>
    </lineage>
</organism>
<comment type="caution">
    <text evidence="15">The sequence shown here is derived from an EMBL/GenBank/DDBJ whole genome shotgun (WGS) entry which is preliminary data.</text>
</comment>
<evidence type="ECO:0000256" key="3">
    <source>
        <dbReference type="ARBA" id="ARBA00022692"/>
    </source>
</evidence>
<evidence type="ECO:0000256" key="2">
    <source>
        <dbReference type="ARBA" id="ARBA00007277"/>
    </source>
</evidence>
<comment type="similarity">
    <text evidence="2">Belongs to the glycerophosphoryl diester phosphodiesterase family.</text>
</comment>
<dbReference type="InterPro" id="IPR017946">
    <property type="entry name" value="PLC-like_Pdiesterase_TIM-brl"/>
</dbReference>
<sequence>MLARNLAGTTPTSVTTTASIWRYWGEKRARDFLAEEAHNDLSQIVPWSWYLASTHYQLSQIVLWGWYLVSTHQLSQIVLWAWYFVSTHQLSHCTVELVLGIKLLSGVSDCTAGLVLGVNSSAVSDCTMGLVLCVNSSAVSLYCRVGAWYQIVIRCLRLYCGAGMMLVAVFGGYFLASAILFKYPTLLHKKKKLKFKPTHISHRGGAGENLENTITAFQHAVDVGTEMLELDCHITGDGQVVVSHDNNLDRVCGQDIKVIETEYKALPPIKNCLDVQFKKGVLCHSCSQDVKIPLLKDVFQAFPTVPINIDIKMDDDELISKVNDLIREYNRENLCIWGSRMEKVKRKLRSVNSNVPLFYSFGGIVKLLLLFYSGLLPFFPIHESSMEIIMPSIVLNGENCPFELNKKQKLLIRIADKLLMRPSLFRHLERRGIQTYLWVLNEETEFERAFKLGATGVMTDFPSKLKAFLDAHPEYQRKEEICNQ</sequence>
<keyword evidence="3 13" id="KW-0812">Transmembrane</keyword>
<evidence type="ECO:0000256" key="7">
    <source>
        <dbReference type="ARBA" id="ARBA00023136"/>
    </source>
</evidence>
<feature type="transmembrane region" description="Helical" evidence="13">
    <location>
        <begin position="355"/>
        <end position="379"/>
    </location>
</feature>
<evidence type="ECO:0000259" key="14">
    <source>
        <dbReference type="PROSITE" id="PS51704"/>
    </source>
</evidence>
<gene>
    <name evidence="15" type="ORF">CHS0354_041499</name>
</gene>
<dbReference type="CDD" id="cd08612">
    <property type="entry name" value="GDPD_GDE4"/>
    <property type="match status" value="1"/>
</dbReference>
<dbReference type="InterPro" id="IPR052271">
    <property type="entry name" value="GDPD-Related"/>
</dbReference>
<dbReference type="Proteomes" id="UP001195483">
    <property type="component" value="Unassembled WGS sequence"/>
</dbReference>
<dbReference type="EMBL" id="JAEAOA010002346">
    <property type="protein sequence ID" value="KAK3606540.1"/>
    <property type="molecule type" value="Genomic_DNA"/>
</dbReference>
<keyword evidence="5 13" id="KW-1133">Transmembrane helix</keyword>
<dbReference type="GO" id="GO:0005789">
    <property type="term" value="C:endoplasmic reticulum membrane"/>
    <property type="evidence" value="ECO:0007669"/>
    <property type="project" value="TreeGrafter"/>
</dbReference>
<evidence type="ECO:0000256" key="10">
    <source>
        <dbReference type="ARBA" id="ARBA00047538"/>
    </source>
</evidence>
<keyword evidence="7 13" id="KW-0472">Membrane</keyword>
<dbReference type="Pfam" id="PF03009">
    <property type="entry name" value="GDPD"/>
    <property type="match status" value="2"/>
</dbReference>
<dbReference type="PROSITE" id="PS51704">
    <property type="entry name" value="GP_PDE"/>
    <property type="match status" value="1"/>
</dbReference>
<feature type="transmembrane region" description="Helical" evidence="13">
    <location>
        <begin position="162"/>
        <end position="183"/>
    </location>
</feature>
<dbReference type="InterPro" id="IPR030395">
    <property type="entry name" value="GP_PDE_dom"/>
</dbReference>
<keyword evidence="6" id="KW-0443">Lipid metabolism</keyword>
<reference evidence="15" key="2">
    <citation type="journal article" date="2021" name="Genome Biol. Evol.">
        <title>Developing a high-quality reference genome for a parasitic bivalve with doubly uniparental inheritance (Bivalvia: Unionida).</title>
        <authorList>
            <person name="Smith C.H."/>
        </authorList>
    </citation>
    <scope>NUCLEOTIDE SEQUENCE</scope>
    <source>
        <strain evidence="15">CHS0354</strain>
        <tissue evidence="15">Mantle</tissue>
    </source>
</reference>
<comment type="subcellular location">
    <subcellularLocation>
        <location evidence="1">Membrane</location>
    </subcellularLocation>
</comment>